<sequence length="474" mass="52107">MQRIFRSTLVALAVATALPAHGQGAEIFPDPQIGLVMTPQKVAQAQEVEAYNLGMTAYTWGYPLVRLERVLREYIDVPANKPPTSYRAPLNRIGWATALSTAADTDMPTANNDTLYMSAVVRLTEPYVLSVPDTADRYYVVNVFDMYHDLEHYIGRRATGTRAGQFALVPPGWKGTLPAGVKALPVSTDQVWLWGRLHILQGEDTAPVLALQKQFDLRPLSQLGKAGYVAPQETLPPLPSIEGDELGFFTHLGYAMQHNRIKPVDEALVGQLERIGLTREQGFQPSKLTPEQLRGLKRALTDAPLVVGKATATATVLRNGWNIALLSEFGFNYPGRSLMAGPYLGGNLAEEAVYPIRYTDAEGKPLSGTNRYRITFDKAPPVGSFWSLTIYNAGSKLLVYNPIARYKVGSDTPGLQMGADGSFSIPIQHEQPQGAEKANWLPAPKGDFYLLLRLYQPAEGILNGEYALPQVERI</sequence>
<evidence type="ECO:0000259" key="3">
    <source>
        <dbReference type="Pfam" id="PF06863"/>
    </source>
</evidence>
<evidence type="ECO:0000256" key="1">
    <source>
        <dbReference type="SAM" id="SignalP"/>
    </source>
</evidence>
<evidence type="ECO:0000313" key="4">
    <source>
        <dbReference type="EMBL" id="MBO3273820.1"/>
    </source>
</evidence>
<dbReference type="PANTHER" id="PTHR36509:SF2">
    <property type="entry name" value="BLL3101 PROTEIN"/>
    <property type="match status" value="1"/>
</dbReference>
<protein>
    <submittedName>
        <fullName evidence="4">DUF1254 domain-containing protein</fullName>
    </submittedName>
</protein>
<keyword evidence="1" id="KW-0732">Signal</keyword>
<dbReference type="Gene3D" id="2.60.40.1610">
    <property type="entry name" value="Domain of unknown function DUF1254"/>
    <property type="match status" value="1"/>
</dbReference>
<dbReference type="InterPro" id="IPR010621">
    <property type="entry name" value="DUF1214"/>
</dbReference>
<dbReference type="InterPro" id="IPR037049">
    <property type="entry name" value="DUF1214_C_sf"/>
</dbReference>
<dbReference type="Proteomes" id="UP000669060">
    <property type="component" value="Unassembled WGS sequence"/>
</dbReference>
<name>A0ABS3TJJ8_9PSED</name>
<comment type="caution">
    <text evidence="4">The sequence shown here is derived from an EMBL/GenBank/DDBJ whole genome shotgun (WGS) entry which is preliminary data.</text>
</comment>
<feature type="chain" id="PRO_5046110507" evidence="1">
    <location>
        <begin position="23"/>
        <end position="474"/>
    </location>
</feature>
<evidence type="ECO:0000259" key="2">
    <source>
        <dbReference type="Pfam" id="PF06742"/>
    </source>
</evidence>
<reference evidence="4 5" key="1">
    <citation type="submission" date="2020-12" db="EMBL/GenBank/DDBJ databases">
        <title>Pseudomonas schmalbachii sp. nov. isolated from millipede gut.</title>
        <authorList>
            <person name="Shelomi M."/>
        </authorList>
    </citation>
    <scope>NUCLEOTIDE SEQUENCE [LARGE SCALE GENOMIC DNA]</scope>
    <source>
        <strain evidence="4 5">Milli4</strain>
    </source>
</reference>
<gene>
    <name evidence="4" type="ORF">JFY56_01115</name>
</gene>
<evidence type="ECO:0000313" key="5">
    <source>
        <dbReference type="Proteomes" id="UP000669060"/>
    </source>
</evidence>
<feature type="domain" description="DUF1214" evidence="2">
    <location>
        <begin position="351"/>
        <end position="458"/>
    </location>
</feature>
<feature type="domain" description="DUF1254" evidence="3">
    <location>
        <begin position="91"/>
        <end position="219"/>
    </location>
</feature>
<dbReference type="Pfam" id="PF06863">
    <property type="entry name" value="DUF1254"/>
    <property type="match status" value="1"/>
</dbReference>
<dbReference type="Gene3D" id="2.60.120.600">
    <property type="entry name" value="Domain of unknown function DUF1214, C-terminal domain"/>
    <property type="match status" value="1"/>
</dbReference>
<dbReference type="Pfam" id="PF06742">
    <property type="entry name" value="DUF1214"/>
    <property type="match status" value="1"/>
</dbReference>
<keyword evidence="5" id="KW-1185">Reference proteome</keyword>
<accession>A0ABS3TJJ8</accession>
<dbReference type="InterPro" id="IPR010679">
    <property type="entry name" value="DUF1254"/>
</dbReference>
<dbReference type="SUPFAM" id="SSF160935">
    <property type="entry name" value="VPA0735-like"/>
    <property type="match status" value="1"/>
</dbReference>
<organism evidence="4 5">
    <name type="scientific">Pseudomonas schmalbachii</name>
    <dbReference type="NCBI Taxonomy" id="2816993"/>
    <lineage>
        <taxon>Bacteria</taxon>
        <taxon>Pseudomonadati</taxon>
        <taxon>Pseudomonadota</taxon>
        <taxon>Gammaproteobacteria</taxon>
        <taxon>Pseudomonadales</taxon>
        <taxon>Pseudomonadaceae</taxon>
        <taxon>Pseudomonas</taxon>
    </lineage>
</organism>
<dbReference type="InterPro" id="IPR037050">
    <property type="entry name" value="DUF1254_sf"/>
</dbReference>
<dbReference type="PANTHER" id="PTHR36509">
    <property type="entry name" value="BLL3101 PROTEIN"/>
    <property type="match status" value="1"/>
</dbReference>
<proteinExistence type="predicted"/>
<dbReference type="EMBL" id="JAELYA010000001">
    <property type="protein sequence ID" value="MBO3273820.1"/>
    <property type="molecule type" value="Genomic_DNA"/>
</dbReference>
<feature type="signal peptide" evidence="1">
    <location>
        <begin position="1"/>
        <end position="22"/>
    </location>
</feature>
<dbReference type="RefSeq" id="WP_208311647.1">
    <property type="nucleotide sequence ID" value="NZ_JAELYA010000001.1"/>
</dbReference>